<keyword evidence="6 9" id="KW-0560">Oxidoreductase</keyword>
<reference evidence="10 11" key="1">
    <citation type="submission" date="2016-12" db="EMBL/GenBank/DDBJ databases">
        <title>The genomes of Aspergillus section Nigri reveals drivers in fungal speciation.</title>
        <authorList>
            <consortium name="DOE Joint Genome Institute"/>
            <person name="Vesth T.C."/>
            <person name="Nybo J."/>
            <person name="Theobald S."/>
            <person name="Brandl J."/>
            <person name="Frisvad J.C."/>
            <person name="Nielsen K.F."/>
            <person name="Lyhne E.K."/>
            <person name="Kogle M.E."/>
            <person name="Kuo A."/>
            <person name="Riley R."/>
            <person name="Clum A."/>
            <person name="Nolan M."/>
            <person name="Lipzen A."/>
            <person name="Salamov A."/>
            <person name="Henrissat B."/>
            <person name="Wiebenga A."/>
            <person name="De Vries R.P."/>
            <person name="Grigoriev I.V."/>
            <person name="Mortensen U.H."/>
            <person name="Andersen M.R."/>
            <person name="Baker S.E."/>
        </authorList>
    </citation>
    <scope>NUCLEOTIDE SEQUENCE [LARGE SCALE GENOMIC DNA]</scope>
    <source>
        <strain evidence="10 11">JOP 1030-1</strain>
    </source>
</reference>
<gene>
    <name evidence="10" type="ORF">BP01DRAFT_392887</name>
</gene>
<keyword evidence="2 9" id="KW-0349">Heme</keyword>
<keyword evidence="3" id="KW-0812">Transmembrane</keyword>
<evidence type="ECO:0000256" key="6">
    <source>
        <dbReference type="ARBA" id="ARBA00023002"/>
    </source>
</evidence>
<dbReference type="InterPro" id="IPR001128">
    <property type="entry name" value="Cyt_P450"/>
</dbReference>
<dbReference type="PANTHER" id="PTHR24282">
    <property type="entry name" value="CYTOCHROME P450 FAMILY MEMBER"/>
    <property type="match status" value="1"/>
</dbReference>
<dbReference type="Proteomes" id="UP000248349">
    <property type="component" value="Unassembled WGS sequence"/>
</dbReference>
<keyword evidence="5" id="KW-1133">Transmembrane helix</keyword>
<accession>A0A319AAV5</accession>
<sequence length="238" mass="26978">MFGASLDERVSQTVKRCSTIFLTIQEERLWVVYAASQSTLSVKLHTRKPPPPVSPIMSRRSARRGNLYVFTFAGYQTTANTRGFTVTLLSLDPEWQDWIHEELHNLPADHSNWPYEEVYFRSKDHFEVLLHFTLVLHSTRAVLESQQLVSETGTYYFQPPVMVTVSAVAIHFDERNLRLDVAAFKPSRWIGDETGRVKVPPKVTFLPWSGGPRICPGVKIAQCEPIPVDGPADLGALR</sequence>
<organism evidence="10 11">
    <name type="scientific">Aspergillus saccharolyticus JOP 1030-1</name>
    <dbReference type="NCBI Taxonomy" id="1450539"/>
    <lineage>
        <taxon>Eukaryota</taxon>
        <taxon>Fungi</taxon>
        <taxon>Dikarya</taxon>
        <taxon>Ascomycota</taxon>
        <taxon>Pezizomycotina</taxon>
        <taxon>Eurotiomycetes</taxon>
        <taxon>Eurotiomycetidae</taxon>
        <taxon>Eurotiales</taxon>
        <taxon>Aspergillaceae</taxon>
        <taxon>Aspergillus</taxon>
        <taxon>Aspergillus subgen. Circumdati</taxon>
    </lineage>
</organism>
<proteinExistence type="inferred from homology"/>
<name>A0A319AAV5_9EURO</name>
<dbReference type="OrthoDB" id="1470350at2759"/>
<evidence type="ECO:0000256" key="5">
    <source>
        <dbReference type="ARBA" id="ARBA00022989"/>
    </source>
</evidence>
<dbReference type="SUPFAM" id="SSF48264">
    <property type="entry name" value="Cytochrome P450"/>
    <property type="match status" value="1"/>
</dbReference>
<dbReference type="PROSITE" id="PS00086">
    <property type="entry name" value="CYTOCHROME_P450"/>
    <property type="match status" value="1"/>
</dbReference>
<dbReference type="GO" id="GO:0016020">
    <property type="term" value="C:membrane"/>
    <property type="evidence" value="ECO:0007669"/>
    <property type="project" value="UniProtKB-SubCell"/>
</dbReference>
<evidence type="ECO:0000256" key="2">
    <source>
        <dbReference type="ARBA" id="ARBA00022617"/>
    </source>
</evidence>
<evidence type="ECO:0000256" key="7">
    <source>
        <dbReference type="ARBA" id="ARBA00023004"/>
    </source>
</evidence>
<evidence type="ECO:0000256" key="4">
    <source>
        <dbReference type="ARBA" id="ARBA00022723"/>
    </source>
</evidence>
<evidence type="ECO:0000256" key="3">
    <source>
        <dbReference type="ARBA" id="ARBA00022692"/>
    </source>
</evidence>
<keyword evidence="11" id="KW-1185">Reference proteome</keyword>
<dbReference type="GO" id="GO:0020037">
    <property type="term" value="F:heme binding"/>
    <property type="evidence" value="ECO:0007669"/>
    <property type="project" value="InterPro"/>
</dbReference>
<dbReference type="PANTHER" id="PTHR24282:SF211">
    <property type="entry name" value="CYTOCHROME P450-RELATED"/>
    <property type="match status" value="1"/>
</dbReference>
<dbReference type="AlphaFoldDB" id="A0A319AAV5"/>
<keyword evidence="4 9" id="KW-0479">Metal-binding</keyword>
<dbReference type="Gene3D" id="1.10.630.10">
    <property type="entry name" value="Cytochrome P450"/>
    <property type="match status" value="1"/>
</dbReference>
<dbReference type="EMBL" id="KZ821239">
    <property type="protein sequence ID" value="PYH44072.1"/>
    <property type="molecule type" value="Genomic_DNA"/>
</dbReference>
<keyword evidence="8" id="KW-0472">Membrane</keyword>
<comment type="similarity">
    <text evidence="9">Belongs to the cytochrome P450 family.</text>
</comment>
<protein>
    <submittedName>
        <fullName evidence="10">Cytochrome P450</fullName>
    </submittedName>
</protein>
<dbReference type="GO" id="GO:0005506">
    <property type="term" value="F:iron ion binding"/>
    <property type="evidence" value="ECO:0007669"/>
    <property type="project" value="InterPro"/>
</dbReference>
<dbReference type="InterPro" id="IPR017972">
    <property type="entry name" value="Cyt_P450_CS"/>
</dbReference>
<comment type="subcellular location">
    <subcellularLocation>
        <location evidence="1">Membrane</location>
    </subcellularLocation>
</comment>
<dbReference type="RefSeq" id="XP_025430054.1">
    <property type="nucleotide sequence ID" value="XM_025578186.1"/>
</dbReference>
<evidence type="ECO:0000313" key="10">
    <source>
        <dbReference type="EMBL" id="PYH44072.1"/>
    </source>
</evidence>
<dbReference type="GO" id="GO:0004497">
    <property type="term" value="F:monooxygenase activity"/>
    <property type="evidence" value="ECO:0007669"/>
    <property type="project" value="UniProtKB-KW"/>
</dbReference>
<evidence type="ECO:0000256" key="9">
    <source>
        <dbReference type="RuleBase" id="RU000461"/>
    </source>
</evidence>
<evidence type="ECO:0000256" key="8">
    <source>
        <dbReference type="ARBA" id="ARBA00023136"/>
    </source>
</evidence>
<evidence type="ECO:0000313" key="11">
    <source>
        <dbReference type="Proteomes" id="UP000248349"/>
    </source>
</evidence>
<keyword evidence="9" id="KW-0503">Monooxygenase</keyword>
<dbReference type="InterPro" id="IPR050665">
    <property type="entry name" value="Cytochrome_P450_Monooxygen"/>
</dbReference>
<dbReference type="Pfam" id="PF00067">
    <property type="entry name" value="p450"/>
    <property type="match status" value="1"/>
</dbReference>
<dbReference type="InterPro" id="IPR036396">
    <property type="entry name" value="Cyt_P450_sf"/>
</dbReference>
<dbReference type="GeneID" id="37079415"/>
<dbReference type="GO" id="GO:0016705">
    <property type="term" value="F:oxidoreductase activity, acting on paired donors, with incorporation or reduction of molecular oxygen"/>
    <property type="evidence" value="ECO:0007669"/>
    <property type="project" value="InterPro"/>
</dbReference>
<dbReference type="STRING" id="1450539.A0A319AAV5"/>
<keyword evidence="7 9" id="KW-0408">Iron</keyword>
<evidence type="ECO:0000256" key="1">
    <source>
        <dbReference type="ARBA" id="ARBA00004370"/>
    </source>
</evidence>